<comment type="caution">
    <text evidence="5">The sequence shown here is derived from an EMBL/GenBank/DDBJ whole genome shotgun (WGS) entry which is preliminary data.</text>
</comment>
<dbReference type="GO" id="GO:0016887">
    <property type="term" value="F:ATP hydrolysis activity"/>
    <property type="evidence" value="ECO:0007669"/>
    <property type="project" value="InterPro"/>
</dbReference>
<dbReference type="SUPFAM" id="SSF52540">
    <property type="entry name" value="P-loop containing nucleoside triphosphate hydrolases"/>
    <property type="match status" value="1"/>
</dbReference>
<evidence type="ECO:0000313" key="5">
    <source>
        <dbReference type="EMBL" id="TGO05171.1"/>
    </source>
</evidence>
<dbReference type="AlphaFoldDB" id="A0A4Z1E6B0"/>
<dbReference type="SUPFAM" id="SSF46894">
    <property type="entry name" value="C-terminal effector domain of the bipartite response regulators"/>
    <property type="match status" value="1"/>
</dbReference>
<dbReference type="SMART" id="SM00382">
    <property type="entry name" value="AAA"/>
    <property type="match status" value="1"/>
</dbReference>
<dbReference type="PANTHER" id="PTHR44688">
    <property type="entry name" value="DNA-BINDING TRANSCRIPTIONAL ACTIVATOR DEVR_DOSR"/>
    <property type="match status" value="1"/>
</dbReference>
<feature type="domain" description="HTH luxR-type" evidence="4">
    <location>
        <begin position="741"/>
        <end position="806"/>
    </location>
</feature>
<evidence type="ECO:0000256" key="1">
    <source>
        <dbReference type="ARBA" id="ARBA00023015"/>
    </source>
</evidence>
<keyword evidence="1" id="KW-0805">Transcription regulation</keyword>
<accession>A0A4Z1E6B0</accession>
<proteinExistence type="predicted"/>
<dbReference type="Proteomes" id="UP000297318">
    <property type="component" value="Unassembled WGS sequence"/>
</dbReference>
<dbReference type="PROSITE" id="PS50043">
    <property type="entry name" value="HTH_LUXR_2"/>
    <property type="match status" value="1"/>
</dbReference>
<dbReference type="Pfam" id="PF00004">
    <property type="entry name" value="AAA"/>
    <property type="match status" value="1"/>
</dbReference>
<keyword evidence="6" id="KW-1185">Reference proteome</keyword>
<dbReference type="CDD" id="cd06170">
    <property type="entry name" value="LuxR_C_like"/>
    <property type="match status" value="1"/>
</dbReference>
<dbReference type="InterPro" id="IPR000792">
    <property type="entry name" value="Tscrpt_reg_LuxR_C"/>
</dbReference>
<sequence>MAEIVAATGLCLVRGPLGVGKTVLAAMAAQELRAAGRTVAWIDVVTGTRLEDLRERVATAIEAGPADLVLVLDDVDRSTDPRVIPEVLDVVARHSCLTVVATARRVTPLESRIVRARTTVTQLGPELDLMIEDIADVLGNGDTVTAERLHTVTGGHALTLGMLLVALADSNVDPGLAAAGTLDRQALRCVREILDTAVSRDVQHALGPLAIPHRLTNHIARVLGGDEAVTVLTEAAYQGLGSWTRRSTAMLLDDPGVFDLVGVFRRTLRADFRALEPQRERTLVRQVVDASLAERGYAVAGIAAMESGSPALLDRVCRAAWFGLRDVDLTLLRRAMQTVESWDVERYPTLALTLGLMLHQDLALQHRADHYFDIAARGLQVLAPRQLHERAYLGTIRSMALRFQGRTVESVGAATAALDLVRSLTAPGANGGRTAIEGHGFLLRNIATALFLAGENDRAAVLLREAHAEDEPGSDSALLSGCLLALVTAWSGDVVRAEQLLRSHPGTEHAGHVLGTYGGRALLTTRAIIAAERNDPVLLADALEQLRTVPMLVDEFAVLRTLAAAMACLVRGEPGEARDVVEASRHGASYRLTSPVWRARLDAVVMYANYALGERGSVVRHLRESPGGSDRFVQLVHAAVLLAAGNLEEARLLVGGPDDAATDTHANLMGSEVLRAVIALRDGDEIAARNRLTAALDVSVEGTQRAWLALTAPDREALMALLPAATVAPVADGIATILPPEPIRSAKLSDRELVVLRELARTSGTAAVASALQVSVNTVKSQIRSIYRKLEVGGRAEALARARENGLL</sequence>
<dbReference type="InterPro" id="IPR003959">
    <property type="entry name" value="ATPase_AAA_core"/>
</dbReference>
<dbReference type="SMART" id="SM00421">
    <property type="entry name" value="HTH_LUXR"/>
    <property type="match status" value="1"/>
</dbReference>
<protein>
    <submittedName>
        <fullName evidence="5">Regulatory protein, LuxR</fullName>
    </submittedName>
</protein>
<evidence type="ECO:0000256" key="3">
    <source>
        <dbReference type="ARBA" id="ARBA00023163"/>
    </source>
</evidence>
<dbReference type="InterPro" id="IPR036388">
    <property type="entry name" value="WH-like_DNA-bd_sf"/>
</dbReference>
<dbReference type="Pfam" id="PF00196">
    <property type="entry name" value="GerE"/>
    <property type="match status" value="1"/>
</dbReference>
<dbReference type="InterPro" id="IPR003593">
    <property type="entry name" value="AAA+_ATPase"/>
</dbReference>
<evidence type="ECO:0000259" key="4">
    <source>
        <dbReference type="PROSITE" id="PS50043"/>
    </source>
</evidence>
<dbReference type="Gene3D" id="1.10.10.10">
    <property type="entry name" value="Winged helix-like DNA-binding domain superfamily/Winged helix DNA-binding domain"/>
    <property type="match status" value="1"/>
</dbReference>
<dbReference type="PANTHER" id="PTHR44688:SF16">
    <property type="entry name" value="DNA-BINDING TRANSCRIPTIONAL ACTIVATOR DEVR_DOSR"/>
    <property type="match status" value="1"/>
</dbReference>
<keyword evidence="3" id="KW-0804">Transcription</keyword>
<dbReference type="GO" id="GO:0006355">
    <property type="term" value="P:regulation of DNA-templated transcription"/>
    <property type="evidence" value="ECO:0007669"/>
    <property type="project" value="InterPro"/>
</dbReference>
<gene>
    <name evidence="5" type="ORF">SERN_1175</name>
</gene>
<dbReference type="GO" id="GO:0003677">
    <property type="term" value="F:DNA binding"/>
    <property type="evidence" value="ECO:0007669"/>
    <property type="project" value="UniProtKB-KW"/>
</dbReference>
<evidence type="ECO:0000256" key="2">
    <source>
        <dbReference type="ARBA" id="ARBA00023125"/>
    </source>
</evidence>
<dbReference type="GO" id="GO:0005524">
    <property type="term" value="F:ATP binding"/>
    <property type="evidence" value="ECO:0007669"/>
    <property type="project" value="InterPro"/>
</dbReference>
<dbReference type="Gene3D" id="3.40.50.300">
    <property type="entry name" value="P-loop containing nucleotide triphosphate hydrolases"/>
    <property type="match status" value="1"/>
</dbReference>
<evidence type="ECO:0000313" key="6">
    <source>
        <dbReference type="Proteomes" id="UP000297318"/>
    </source>
</evidence>
<organism evidence="5 6">
    <name type="scientific">Serinibacter arcticus</name>
    <dbReference type="NCBI Taxonomy" id="1655435"/>
    <lineage>
        <taxon>Bacteria</taxon>
        <taxon>Bacillati</taxon>
        <taxon>Actinomycetota</taxon>
        <taxon>Actinomycetes</taxon>
        <taxon>Micrococcales</taxon>
        <taxon>Beutenbergiaceae</taxon>
        <taxon>Serinibacter</taxon>
    </lineage>
</organism>
<keyword evidence="2" id="KW-0238">DNA-binding</keyword>
<reference evidence="5 6" key="1">
    <citation type="submission" date="2018-11" db="EMBL/GenBank/DDBJ databases">
        <title>Complete genome sequencing of the Actinobacteria Serinibacter sp. K3-2.</title>
        <authorList>
            <person name="Rakitin A.L."/>
            <person name="Beletsky A.V."/>
            <person name="Mardanov A.V."/>
            <person name="Ravin N.V."/>
            <person name="Gromova A.S."/>
            <person name="Filippova S.N."/>
            <person name="Gal'Chenko V.F."/>
        </authorList>
    </citation>
    <scope>NUCLEOTIDE SEQUENCE [LARGE SCALE GENOMIC DNA]</scope>
    <source>
        <strain evidence="5 6">K3-2</strain>
    </source>
</reference>
<dbReference type="EMBL" id="RHPJ01000002">
    <property type="protein sequence ID" value="TGO05171.1"/>
    <property type="molecule type" value="Genomic_DNA"/>
</dbReference>
<dbReference type="InterPro" id="IPR016032">
    <property type="entry name" value="Sig_transdc_resp-reg_C-effctor"/>
</dbReference>
<dbReference type="InterPro" id="IPR027417">
    <property type="entry name" value="P-loop_NTPase"/>
</dbReference>
<name>A0A4Z1E6B0_9MICO</name>